<proteinExistence type="predicted"/>
<dbReference type="GO" id="GO:0005737">
    <property type="term" value="C:cytoplasm"/>
    <property type="evidence" value="ECO:0007669"/>
    <property type="project" value="TreeGrafter"/>
</dbReference>
<comment type="cofactor">
    <cofactor evidence="1">
        <name>FAD</name>
        <dbReference type="ChEBI" id="CHEBI:57692"/>
    </cofactor>
</comment>
<keyword evidence="7" id="KW-0408">Iron</keyword>
<protein>
    <submittedName>
        <fullName evidence="10">FAD-dependent oxidoreductase</fullName>
    </submittedName>
</protein>
<evidence type="ECO:0000256" key="1">
    <source>
        <dbReference type="ARBA" id="ARBA00001974"/>
    </source>
</evidence>
<keyword evidence="6" id="KW-0560">Oxidoreductase</keyword>
<dbReference type="Gene3D" id="3.50.50.60">
    <property type="entry name" value="FAD/NAD(P)-binding domain"/>
    <property type="match status" value="2"/>
</dbReference>
<keyword evidence="2" id="KW-0285">Flavoprotein</keyword>
<dbReference type="PRINTS" id="PR00411">
    <property type="entry name" value="PNDRDTASEI"/>
</dbReference>
<evidence type="ECO:0000259" key="9">
    <source>
        <dbReference type="PROSITE" id="PS51296"/>
    </source>
</evidence>
<dbReference type="GO" id="GO:0051537">
    <property type="term" value="F:2 iron, 2 sulfur cluster binding"/>
    <property type="evidence" value="ECO:0007669"/>
    <property type="project" value="UniProtKB-KW"/>
</dbReference>
<dbReference type="SUPFAM" id="SSF51905">
    <property type="entry name" value="FAD/NAD(P)-binding domain"/>
    <property type="match status" value="2"/>
</dbReference>
<dbReference type="RefSeq" id="WP_211925138.1">
    <property type="nucleotide sequence ID" value="NZ_JAGQFT020000001.1"/>
</dbReference>
<dbReference type="Proteomes" id="UP000675747">
    <property type="component" value="Unassembled WGS sequence"/>
</dbReference>
<dbReference type="SUPFAM" id="SSF50022">
    <property type="entry name" value="ISP domain"/>
    <property type="match status" value="1"/>
</dbReference>
<dbReference type="SUPFAM" id="SSF55424">
    <property type="entry name" value="FAD/NAD-linked reductases, dimerisation (C-terminal) domain"/>
    <property type="match status" value="1"/>
</dbReference>
<evidence type="ECO:0000256" key="2">
    <source>
        <dbReference type="ARBA" id="ARBA00022630"/>
    </source>
</evidence>
<dbReference type="InterPro" id="IPR036188">
    <property type="entry name" value="FAD/NAD-bd_sf"/>
</dbReference>
<evidence type="ECO:0000313" key="12">
    <source>
        <dbReference type="Proteomes" id="UP000675747"/>
    </source>
</evidence>
<dbReference type="EMBL" id="JAGQFT020000001">
    <property type="protein sequence ID" value="MBS7455543.1"/>
    <property type="molecule type" value="Genomic_DNA"/>
</dbReference>
<dbReference type="PANTHER" id="PTHR43557">
    <property type="entry name" value="APOPTOSIS-INDUCING FACTOR 1"/>
    <property type="match status" value="1"/>
</dbReference>
<dbReference type="PRINTS" id="PR00368">
    <property type="entry name" value="FADPNR"/>
</dbReference>
<evidence type="ECO:0000256" key="6">
    <source>
        <dbReference type="ARBA" id="ARBA00023002"/>
    </source>
</evidence>
<evidence type="ECO:0000256" key="4">
    <source>
        <dbReference type="ARBA" id="ARBA00022723"/>
    </source>
</evidence>
<keyword evidence="12" id="KW-1185">Reference proteome</keyword>
<evidence type="ECO:0000256" key="5">
    <source>
        <dbReference type="ARBA" id="ARBA00022827"/>
    </source>
</evidence>
<dbReference type="InterPro" id="IPR016156">
    <property type="entry name" value="FAD/NAD-linked_Rdtase_dimer_sf"/>
</dbReference>
<dbReference type="GO" id="GO:0046872">
    <property type="term" value="F:metal ion binding"/>
    <property type="evidence" value="ECO:0007669"/>
    <property type="project" value="UniProtKB-KW"/>
</dbReference>
<dbReference type="Gene3D" id="2.102.10.10">
    <property type="entry name" value="Rieske [2Fe-2S] iron-sulphur domain"/>
    <property type="match status" value="1"/>
</dbReference>
<accession>A0A8J8AWC9</accession>
<dbReference type="Gene3D" id="3.30.390.30">
    <property type="match status" value="1"/>
</dbReference>
<dbReference type="Pfam" id="PF00355">
    <property type="entry name" value="Rieske"/>
    <property type="match status" value="1"/>
</dbReference>
<evidence type="ECO:0000313" key="11">
    <source>
        <dbReference type="EMBL" id="MBS7455543.1"/>
    </source>
</evidence>
<name>A0A8J8AWC9_9GAMM</name>
<keyword evidence="3" id="KW-0001">2Fe-2S</keyword>
<evidence type="ECO:0000256" key="3">
    <source>
        <dbReference type="ARBA" id="ARBA00022714"/>
    </source>
</evidence>
<dbReference type="InterPro" id="IPR023753">
    <property type="entry name" value="FAD/NAD-binding_dom"/>
</dbReference>
<dbReference type="Pfam" id="PF07992">
    <property type="entry name" value="Pyr_redox_2"/>
    <property type="match status" value="1"/>
</dbReference>
<dbReference type="InterPro" id="IPR017941">
    <property type="entry name" value="Rieske_2Fe-2S"/>
</dbReference>
<dbReference type="InterPro" id="IPR036922">
    <property type="entry name" value="Rieske_2Fe-2S_sf"/>
</dbReference>
<sequence length="514" mass="54732">MSRCAVARLDALPEHHGTRVRIGDTEVLLLRRGDAVFAYQADCPHAGAPLEGGAVCAGRLVCPWHKAQFRIEDGGLCEPAALDGLRRYDVEVRDGLVHLDPTPRAAATVHARRGGDARRFAIVGGGTAGTAAAAALREFGFAGRIVIVERERAAPYDRTVLSKFVPAGAMAPDDVPPIREHAWFAAHDIERIEAEVVAVDAAAREIALADGRRIDYDAALLATGATPVNLDLPGAHLSGVHTLRSRDDAAALLRDAAPGRRAVVIGDSFIGMECASALTERGLGVTVVGRHPLPFARQFGEEVAAAIKGLHGAHGVRFLTGAEPVAFEGCGRVERVCLADGGEALADLVVVGIGVRPATALLRGVALAEDGGVPVDAGLCAAPGLYAAGDIARFPLPGHGALRIEHWRLAEQHGRLAARNMLDPERPRAYEAVPFFWTQHFGKRYDYLGHARNWDGVEIHGDLAEHRFVALLHRDGAVVAAVGCQRERVTAALVRAMRDRLDLATARHLIAHYG</sequence>
<organism evidence="10">
    <name type="scientific">Coralloluteibacterium stylophorae</name>
    <dbReference type="NCBI Taxonomy" id="1776034"/>
    <lineage>
        <taxon>Bacteria</taxon>
        <taxon>Pseudomonadati</taxon>
        <taxon>Pseudomonadota</taxon>
        <taxon>Gammaproteobacteria</taxon>
        <taxon>Lysobacterales</taxon>
        <taxon>Lysobacteraceae</taxon>
        <taxon>Coralloluteibacterium</taxon>
    </lineage>
</organism>
<dbReference type="EMBL" id="JAGQFT010000004">
    <property type="protein sequence ID" value="MBR0561172.1"/>
    <property type="molecule type" value="Genomic_DNA"/>
</dbReference>
<dbReference type="AlphaFoldDB" id="A0A8J8AWC9"/>
<reference evidence="10" key="2">
    <citation type="submission" date="2021-04" db="EMBL/GenBank/DDBJ databases">
        <authorList>
            <person name="Karlyshev A.V."/>
        </authorList>
    </citation>
    <scope>NUCLEOTIDE SEQUENCE</scope>
    <source>
        <strain evidence="10">LMG 29479</strain>
    </source>
</reference>
<keyword evidence="5" id="KW-0274">FAD</keyword>
<evidence type="ECO:0000313" key="10">
    <source>
        <dbReference type="EMBL" id="MBR0561172.1"/>
    </source>
</evidence>
<evidence type="ECO:0000256" key="8">
    <source>
        <dbReference type="ARBA" id="ARBA00023014"/>
    </source>
</evidence>
<feature type="domain" description="Rieske" evidence="9">
    <location>
        <begin position="4"/>
        <end position="99"/>
    </location>
</feature>
<evidence type="ECO:0000256" key="7">
    <source>
        <dbReference type="ARBA" id="ARBA00023004"/>
    </source>
</evidence>
<dbReference type="InterPro" id="IPR050446">
    <property type="entry name" value="FAD-oxidoreductase/Apoptosis"/>
</dbReference>
<keyword evidence="8" id="KW-0411">Iron-sulfur</keyword>
<dbReference type="PANTHER" id="PTHR43557:SF2">
    <property type="entry name" value="RIESKE DOMAIN-CONTAINING PROTEIN-RELATED"/>
    <property type="match status" value="1"/>
</dbReference>
<reference evidence="11 12" key="1">
    <citation type="journal article" date="2021" name="Microbiol. Resour. Announc.">
        <title>Draft Genome Sequence of Coralloluteibacterium stylophorae LMG 29479T.</title>
        <authorList>
            <person name="Karlyshev A.V."/>
            <person name="Kudryashova E.B."/>
            <person name="Ariskina E.V."/>
            <person name="Conroy A.P."/>
            <person name="Abidueva E.Y."/>
        </authorList>
    </citation>
    <scope>NUCLEOTIDE SEQUENCE [LARGE SCALE GENOMIC DNA]</scope>
    <source>
        <strain evidence="11 12">LMG 29479</strain>
    </source>
</reference>
<gene>
    <name evidence="11" type="ORF">KB893_000130</name>
    <name evidence="10" type="ORF">KB893_01355</name>
</gene>
<comment type="caution">
    <text evidence="10">The sequence shown here is derived from an EMBL/GenBank/DDBJ whole genome shotgun (WGS) entry which is preliminary data.</text>
</comment>
<dbReference type="PROSITE" id="PS51296">
    <property type="entry name" value="RIESKE"/>
    <property type="match status" value="1"/>
</dbReference>
<keyword evidence="4" id="KW-0479">Metal-binding</keyword>
<dbReference type="GO" id="GO:0016651">
    <property type="term" value="F:oxidoreductase activity, acting on NAD(P)H"/>
    <property type="evidence" value="ECO:0007669"/>
    <property type="project" value="TreeGrafter"/>
</dbReference>